<sequence length="301" mass="32592">MNNCCTLEEKIKYICEYEYKYFFNKANVIAVGLGYKVSNGFNTFKKCIKVLVGNKLPENNLNLNDIIPVCYKGLETDVVESGYLRSIKLTKRIRPVLGGYSIGPAAKIGGGSMGCVVTDKHDNFILSCNHVLVGDNEVPIGTPVLQPSIFDGGKSPKDIVGSLSEFVPIKAGGENYVDCAMARILNKKNVSASIALVGNPRGVVKAKLHEDVKKVGKTTELTTGKVTIVNATAKIQVQGKETIFKDQIGTTRMSDAGDSGSVLLNEHNYVLGLAVFDGEGITVYNSFQRVLNSMHVLLVTH</sequence>
<dbReference type="InterPro" id="IPR009003">
    <property type="entry name" value="Peptidase_S1_PA"/>
</dbReference>
<evidence type="ECO:0000313" key="2">
    <source>
        <dbReference type="EMBL" id="KGM99659.1"/>
    </source>
</evidence>
<name>A0A0A0IDY2_CLOBO</name>
<dbReference type="InterPro" id="IPR043504">
    <property type="entry name" value="Peptidase_S1_PA_chymotrypsin"/>
</dbReference>
<dbReference type="GO" id="GO:0006508">
    <property type="term" value="P:proteolysis"/>
    <property type="evidence" value="ECO:0007669"/>
    <property type="project" value="InterPro"/>
</dbReference>
<dbReference type="RefSeq" id="WP_039257287.1">
    <property type="nucleotide sequence ID" value="NZ_JDRY01000032.1"/>
</dbReference>
<feature type="domain" description="Peptidase S1" evidence="1">
    <location>
        <begin position="115"/>
        <end position="288"/>
    </location>
</feature>
<dbReference type="EMBL" id="JDRY01000032">
    <property type="protein sequence ID" value="KGM99659.1"/>
    <property type="molecule type" value="Genomic_DNA"/>
</dbReference>
<proteinExistence type="predicted"/>
<comment type="caution">
    <text evidence="2">The sequence shown here is derived from an EMBL/GenBank/DDBJ whole genome shotgun (WGS) entry which is preliminary data.</text>
</comment>
<protein>
    <recommendedName>
        <fullName evidence="1">Peptidase S1 domain-containing protein</fullName>
    </recommendedName>
</protein>
<evidence type="ECO:0000313" key="3">
    <source>
        <dbReference type="Proteomes" id="UP000030014"/>
    </source>
</evidence>
<reference evidence="2 3" key="1">
    <citation type="submission" date="2014-01" db="EMBL/GenBank/DDBJ databases">
        <title>Plasmidome dynamics in the species complex Clostridium novyi sensu lato converts strains of independent lineages into distinctly different pathogens.</title>
        <authorList>
            <person name="Skarin H."/>
            <person name="Segerman B."/>
        </authorList>
    </citation>
    <scope>NUCLEOTIDE SEQUENCE [LARGE SCALE GENOMIC DNA]</scope>
    <source>
        <strain evidence="2 3">DC5</strain>
    </source>
</reference>
<dbReference type="AlphaFoldDB" id="A0A0A0IDY2"/>
<dbReference type="InterPro" id="IPR001254">
    <property type="entry name" value="Trypsin_dom"/>
</dbReference>
<dbReference type="GO" id="GO:0004252">
    <property type="term" value="F:serine-type endopeptidase activity"/>
    <property type="evidence" value="ECO:0007669"/>
    <property type="project" value="InterPro"/>
</dbReference>
<dbReference type="Proteomes" id="UP000030014">
    <property type="component" value="Unassembled WGS sequence"/>
</dbReference>
<organism evidence="2 3">
    <name type="scientific">Clostridium botulinum C/D str. DC5</name>
    <dbReference type="NCBI Taxonomy" id="1443128"/>
    <lineage>
        <taxon>Bacteria</taxon>
        <taxon>Bacillati</taxon>
        <taxon>Bacillota</taxon>
        <taxon>Clostridia</taxon>
        <taxon>Eubacteriales</taxon>
        <taxon>Clostridiaceae</taxon>
        <taxon>Clostridium</taxon>
    </lineage>
</organism>
<evidence type="ECO:0000259" key="1">
    <source>
        <dbReference type="Pfam" id="PF00089"/>
    </source>
</evidence>
<dbReference type="Gene3D" id="2.40.10.10">
    <property type="entry name" value="Trypsin-like serine proteases"/>
    <property type="match status" value="1"/>
</dbReference>
<accession>A0A0A0IDY2</accession>
<dbReference type="SUPFAM" id="SSF50494">
    <property type="entry name" value="Trypsin-like serine proteases"/>
    <property type="match status" value="1"/>
</dbReference>
<dbReference type="Pfam" id="PF00089">
    <property type="entry name" value="Trypsin"/>
    <property type="match status" value="1"/>
</dbReference>
<gene>
    <name evidence="2" type="ORF">Z955_06480</name>
</gene>